<reference evidence="2 3" key="1">
    <citation type="submission" date="2018-09" db="EMBL/GenBank/DDBJ databases">
        <title>Genomic investigation of the strawberry pathogen Phytophthora fragariae indicates pathogenicity is determined by transcriptional variation in three key races.</title>
        <authorList>
            <person name="Adams T.M."/>
            <person name="Armitage A.D."/>
            <person name="Sobczyk M.K."/>
            <person name="Bates H.J."/>
            <person name="Dunwell J.M."/>
            <person name="Nellist C.F."/>
            <person name="Harrison R.J."/>
        </authorList>
    </citation>
    <scope>NUCLEOTIDE SEQUENCE [LARGE SCALE GENOMIC DNA]</scope>
    <source>
        <strain evidence="2 3">SCRP245</strain>
    </source>
</reference>
<sequence>MAGSESTREGGRSAREGTRRSRRTQGVPPEEQLSLEEVERSARQRNTERRKAAREEKESTDAQDQPDLEPAVQDAHQASPDTGAREGVNEAPLEDTERDPNSESQGVSIPDTPAQASTEDAVKDEPPAADETSESSPPVQDVVTLEEESSRLTCKEEGPLPSVQEEPMPYVPTGVQELSPESTTSQASRMVIDLTEEELPDLPARHDEPTVTQVKTYVTDQVRRWERVTTEFVASPTIEYSWPSPPPDFQNWWAAVMMTSEYIASQTAMASSDEAWISEWNLVRLALNIVTDVTAITVPPSTLSPRECAHSLRRCSLRWDSGFATWFLSGFKRAPPGWTRA</sequence>
<organism evidence="2 3">
    <name type="scientific">Phytophthora fragariae</name>
    <dbReference type="NCBI Taxonomy" id="53985"/>
    <lineage>
        <taxon>Eukaryota</taxon>
        <taxon>Sar</taxon>
        <taxon>Stramenopiles</taxon>
        <taxon>Oomycota</taxon>
        <taxon>Peronosporomycetes</taxon>
        <taxon>Peronosporales</taxon>
        <taxon>Peronosporaceae</taxon>
        <taxon>Phytophthora</taxon>
    </lineage>
</organism>
<gene>
    <name evidence="2" type="ORF">PF011_g17230</name>
</gene>
<feature type="compositionally biased region" description="Basic and acidic residues" evidence="1">
    <location>
        <begin position="148"/>
        <end position="158"/>
    </location>
</feature>
<feature type="region of interest" description="Disordered" evidence="1">
    <location>
        <begin position="1"/>
        <end position="168"/>
    </location>
</feature>
<comment type="caution">
    <text evidence="2">The sequence shown here is derived from an EMBL/GenBank/DDBJ whole genome shotgun (WGS) entry which is preliminary data.</text>
</comment>
<evidence type="ECO:0000256" key="1">
    <source>
        <dbReference type="SAM" id="MobiDB-lite"/>
    </source>
</evidence>
<feature type="compositionally biased region" description="Basic and acidic residues" evidence="1">
    <location>
        <begin position="1"/>
        <end position="19"/>
    </location>
</feature>
<name>A0A6A3JF98_9STRA</name>
<dbReference type="AlphaFoldDB" id="A0A6A3JF98"/>
<evidence type="ECO:0000313" key="3">
    <source>
        <dbReference type="Proteomes" id="UP000460718"/>
    </source>
</evidence>
<accession>A0A6A3JF98</accession>
<evidence type="ECO:0000313" key="2">
    <source>
        <dbReference type="EMBL" id="KAE8993191.1"/>
    </source>
</evidence>
<protein>
    <submittedName>
        <fullName evidence="2">Uncharacterized protein</fullName>
    </submittedName>
</protein>
<dbReference type="EMBL" id="QXFW01001288">
    <property type="protein sequence ID" value="KAE8993191.1"/>
    <property type="molecule type" value="Genomic_DNA"/>
</dbReference>
<dbReference type="Proteomes" id="UP000460718">
    <property type="component" value="Unassembled WGS sequence"/>
</dbReference>
<proteinExistence type="predicted"/>
<feature type="compositionally biased region" description="Basic and acidic residues" evidence="1">
    <location>
        <begin position="37"/>
        <end position="60"/>
    </location>
</feature>